<protein>
    <submittedName>
        <fullName evidence="6">DUF1232 domain-containing protein</fullName>
    </submittedName>
</protein>
<dbReference type="GO" id="GO:0012505">
    <property type="term" value="C:endomembrane system"/>
    <property type="evidence" value="ECO:0007669"/>
    <property type="project" value="UniProtKB-SubCell"/>
</dbReference>
<reference evidence="6 7" key="1">
    <citation type="submission" date="2019-01" db="EMBL/GenBank/DDBJ databases">
        <authorList>
            <person name="Chen W.-M."/>
        </authorList>
    </citation>
    <scope>NUCLEOTIDE SEQUENCE [LARGE SCALE GENOMIC DNA]</scope>
    <source>
        <strain evidence="6 7">KYPY4</strain>
    </source>
</reference>
<evidence type="ECO:0000313" key="7">
    <source>
        <dbReference type="Proteomes" id="UP000285575"/>
    </source>
</evidence>
<evidence type="ECO:0000256" key="1">
    <source>
        <dbReference type="ARBA" id="ARBA00004127"/>
    </source>
</evidence>
<sequence length="91" mass="10518">MWKKLAVLWTLLRSDALQLWRALRHPLQPRWLKPAAALLVLYLLSPIDLLPDFIPLLGVVDDLVLIPLAVRYMLRRLPAAVRADIARGQRY</sequence>
<dbReference type="Pfam" id="PF06803">
    <property type="entry name" value="DUF1232"/>
    <property type="match status" value="1"/>
</dbReference>
<evidence type="ECO:0000256" key="3">
    <source>
        <dbReference type="ARBA" id="ARBA00022989"/>
    </source>
</evidence>
<feature type="domain" description="DUF1232" evidence="5">
    <location>
        <begin position="35"/>
        <end position="68"/>
    </location>
</feature>
<keyword evidence="3" id="KW-1133">Transmembrane helix</keyword>
<comment type="caution">
    <text evidence="6">The sequence shown here is derived from an EMBL/GenBank/DDBJ whole genome shotgun (WGS) entry which is preliminary data.</text>
</comment>
<dbReference type="RefSeq" id="WP_128227228.1">
    <property type="nucleotide sequence ID" value="NZ_SACR01000001.1"/>
</dbReference>
<dbReference type="Proteomes" id="UP000285575">
    <property type="component" value="Unassembled WGS sequence"/>
</dbReference>
<keyword evidence="2" id="KW-0812">Transmembrane</keyword>
<evidence type="ECO:0000259" key="5">
    <source>
        <dbReference type="Pfam" id="PF06803"/>
    </source>
</evidence>
<keyword evidence="4" id="KW-0472">Membrane</keyword>
<organism evidence="6 7">
    <name type="scientific">Rubrivivax rivuli</name>
    <dbReference type="NCBI Taxonomy" id="1862385"/>
    <lineage>
        <taxon>Bacteria</taxon>
        <taxon>Pseudomonadati</taxon>
        <taxon>Pseudomonadota</taxon>
        <taxon>Betaproteobacteria</taxon>
        <taxon>Burkholderiales</taxon>
        <taxon>Sphaerotilaceae</taxon>
        <taxon>Rubrivivax</taxon>
    </lineage>
</organism>
<evidence type="ECO:0000256" key="4">
    <source>
        <dbReference type="ARBA" id="ARBA00023136"/>
    </source>
</evidence>
<dbReference type="EMBL" id="SACR01000001">
    <property type="protein sequence ID" value="RVU49594.1"/>
    <property type="molecule type" value="Genomic_DNA"/>
</dbReference>
<evidence type="ECO:0000313" key="6">
    <source>
        <dbReference type="EMBL" id="RVU49594.1"/>
    </source>
</evidence>
<dbReference type="InterPro" id="IPR010652">
    <property type="entry name" value="DUF1232"/>
</dbReference>
<name>A0A437RS65_9BURK</name>
<dbReference type="AlphaFoldDB" id="A0A437RS65"/>
<evidence type="ECO:0000256" key="2">
    <source>
        <dbReference type="ARBA" id="ARBA00022692"/>
    </source>
</evidence>
<accession>A0A437RS65</accession>
<keyword evidence="7" id="KW-1185">Reference proteome</keyword>
<comment type="subcellular location">
    <subcellularLocation>
        <location evidence="1">Endomembrane system</location>
        <topology evidence="1">Multi-pass membrane protein</topology>
    </subcellularLocation>
</comment>
<gene>
    <name evidence="6" type="ORF">EOE66_03280</name>
</gene>
<proteinExistence type="predicted"/>
<dbReference type="OrthoDB" id="9804184at2"/>